<evidence type="ECO:0000313" key="3">
    <source>
        <dbReference type="Proteomes" id="UP001153269"/>
    </source>
</evidence>
<reference evidence="2" key="1">
    <citation type="submission" date="2020-03" db="EMBL/GenBank/DDBJ databases">
        <authorList>
            <person name="Weist P."/>
        </authorList>
    </citation>
    <scope>NUCLEOTIDE SEQUENCE</scope>
</reference>
<sequence length="222" mass="24280">MWTSIRKHGANGRRACSGESGFRAKVAFAFTSSCCCDRGGGGAAAPVNYHRTVSRFPFKNVRHNVTRRNSALTQTQGHSAEAPRRETRCDTRGSRTCRGLKQRGKGSGYFSPAAVPSSGSGIRCGSIAYHGRRQKWRCLHIQRFFNNVRKTGDIRAPAAVGSSLDDTCHLEPQCPPPEASFTLCRATECAALRVVSRQQGELPPSCSRRFDSSARGLHQKPK</sequence>
<feature type="compositionally biased region" description="Polar residues" evidence="1">
    <location>
        <begin position="67"/>
        <end position="78"/>
    </location>
</feature>
<dbReference type="EMBL" id="CADEAL010000191">
    <property type="protein sequence ID" value="CAB1416125.1"/>
    <property type="molecule type" value="Genomic_DNA"/>
</dbReference>
<dbReference type="Proteomes" id="UP001153269">
    <property type="component" value="Unassembled WGS sequence"/>
</dbReference>
<name>A0A9N7TNC6_PLEPL</name>
<keyword evidence="3" id="KW-1185">Reference proteome</keyword>
<evidence type="ECO:0000256" key="1">
    <source>
        <dbReference type="SAM" id="MobiDB-lite"/>
    </source>
</evidence>
<dbReference type="AlphaFoldDB" id="A0A9N7TNC6"/>
<feature type="region of interest" description="Disordered" evidence="1">
    <location>
        <begin position="66"/>
        <end position="101"/>
    </location>
</feature>
<accession>A0A9N7TNC6</accession>
<feature type="compositionally biased region" description="Basic and acidic residues" evidence="1">
    <location>
        <begin position="81"/>
        <end position="93"/>
    </location>
</feature>
<organism evidence="2 3">
    <name type="scientific">Pleuronectes platessa</name>
    <name type="common">European plaice</name>
    <dbReference type="NCBI Taxonomy" id="8262"/>
    <lineage>
        <taxon>Eukaryota</taxon>
        <taxon>Metazoa</taxon>
        <taxon>Chordata</taxon>
        <taxon>Craniata</taxon>
        <taxon>Vertebrata</taxon>
        <taxon>Euteleostomi</taxon>
        <taxon>Actinopterygii</taxon>
        <taxon>Neopterygii</taxon>
        <taxon>Teleostei</taxon>
        <taxon>Neoteleostei</taxon>
        <taxon>Acanthomorphata</taxon>
        <taxon>Carangaria</taxon>
        <taxon>Pleuronectiformes</taxon>
        <taxon>Pleuronectoidei</taxon>
        <taxon>Pleuronectidae</taxon>
        <taxon>Pleuronectes</taxon>
    </lineage>
</organism>
<protein>
    <submittedName>
        <fullName evidence="2">Uncharacterized protein</fullName>
    </submittedName>
</protein>
<evidence type="ECO:0000313" key="2">
    <source>
        <dbReference type="EMBL" id="CAB1416125.1"/>
    </source>
</evidence>
<comment type="caution">
    <text evidence="2">The sequence shown here is derived from an EMBL/GenBank/DDBJ whole genome shotgun (WGS) entry which is preliminary data.</text>
</comment>
<feature type="region of interest" description="Disordered" evidence="1">
    <location>
        <begin position="202"/>
        <end position="222"/>
    </location>
</feature>
<proteinExistence type="predicted"/>
<gene>
    <name evidence="2" type="ORF">PLEPLA_LOCUS3881</name>
</gene>